<evidence type="ECO:0000256" key="3">
    <source>
        <dbReference type="ARBA" id="ARBA00023163"/>
    </source>
</evidence>
<dbReference type="EMBL" id="JAPCKK010000004">
    <property type="protein sequence ID" value="MDP4095556.1"/>
    <property type="molecule type" value="Genomic_DNA"/>
</dbReference>
<feature type="DNA-binding region" description="H-T-H motif" evidence="4">
    <location>
        <begin position="31"/>
        <end position="50"/>
    </location>
</feature>
<evidence type="ECO:0000313" key="6">
    <source>
        <dbReference type="EMBL" id="MDP4095556.1"/>
    </source>
</evidence>
<sequence length="201" mass="22048">MAAGRPREFDIKQALERAQEIFRQKGYEGTSLSDLTEAMKINRSSFYATFGSKEKLFHMALDLYMNEGPILASVAALNEPTARLVIEKLLRATADSVVNPDYSPGCLTIKGALTDSKESDPIKQLLTDLRVQTEKALSTRLEQAKKDGDLPKHADPVALARYVATLVYGMTVQAVNGASREDLEEMINIALLALPYVENGG</sequence>
<keyword evidence="2 4" id="KW-0238">DNA-binding</keyword>
<dbReference type="Gene3D" id="1.10.357.10">
    <property type="entry name" value="Tetracycline Repressor, domain 2"/>
    <property type="match status" value="1"/>
</dbReference>
<dbReference type="InterPro" id="IPR011075">
    <property type="entry name" value="TetR_C"/>
</dbReference>
<dbReference type="Gene3D" id="1.10.10.60">
    <property type="entry name" value="Homeodomain-like"/>
    <property type="match status" value="1"/>
</dbReference>
<keyword evidence="1" id="KW-0805">Transcription regulation</keyword>
<dbReference type="RefSeq" id="WP_305753198.1">
    <property type="nucleotide sequence ID" value="NZ_JAPCKK010000004.1"/>
</dbReference>
<evidence type="ECO:0000313" key="7">
    <source>
        <dbReference type="Proteomes" id="UP001241848"/>
    </source>
</evidence>
<dbReference type="PANTHER" id="PTHR47506">
    <property type="entry name" value="TRANSCRIPTIONAL REGULATORY PROTEIN"/>
    <property type="match status" value="1"/>
</dbReference>
<dbReference type="InterPro" id="IPR009057">
    <property type="entry name" value="Homeodomain-like_sf"/>
</dbReference>
<dbReference type="InterPro" id="IPR001647">
    <property type="entry name" value="HTH_TetR"/>
</dbReference>
<evidence type="ECO:0000256" key="4">
    <source>
        <dbReference type="PROSITE-ProRule" id="PRU00335"/>
    </source>
</evidence>
<comment type="caution">
    <text evidence="6">The sequence shown here is derived from an EMBL/GenBank/DDBJ whole genome shotgun (WGS) entry which is preliminary data.</text>
</comment>
<proteinExistence type="predicted"/>
<dbReference type="PROSITE" id="PS50977">
    <property type="entry name" value="HTH_TETR_2"/>
    <property type="match status" value="1"/>
</dbReference>
<feature type="domain" description="HTH tetR-type" evidence="5">
    <location>
        <begin position="8"/>
        <end position="68"/>
    </location>
</feature>
<dbReference type="PANTHER" id="PTHR47506:SF1">
    <property type="entry name" value="HTH-TYPE TRANSCRIPTIONAL REGULATOR YJDC"/>
    <property type="match status" value="1"/>
</dbReference>
<keyword evidence="3" id="KW-0804">Transcription</keyword>
<dbReference type="InterPro" id="IPR036271">
    <property type="entry name" value="Tet_transcr_reg_TetR-rel_C_sf"/>
</dbReference>
<keyword evidence="7" id="KW-1185">Reference proteome</keyword>
<gene>
    <name evidence="6" type="ORF">OIN60_01960</name>
</gene>
<reference evidence="6 7" key="1">
    <citation type="submission" date="2022-10" db="EMBL/GenBank/DDBJ databases">
        <title>Paenibacillus description and whole genome data of maize root bacterial community.</title>
        <authorList>
            <person name="Marton D."/>
            <person name="Farkas M."/>
            <person name="Cserhati M."/>
        </authorList>
    </citation>
    <scope>NUCLEOTIDE SEQUENCE [LARGE SCALE GENOMIC DNA]</scope>
    <source>
        <strain evidence="6 7">P96</strain>
    </source>
</reference>
<dbReference type="Pfam" id="PF16925">
    <property type="entry name" value="TetR_C_13"/>
    <property type="match status" value="1"/>
</dbReference>
<organism evidence="6 7">
    <name type="scientific">Paenibacillus zeirhizosphaerae</name>
    <dbReference type="NCBI Taxonomy" id="2987519"/>
    <lineage>
        <taxon>Bacteria</taxon>
        <taxon>Bacillati</taxon>
        <taxon>Bacillota</taxon>
        <taxon>Bacilli</taxon>
        <taxon>Bacillales</taxon>
        <taxon>Paenibacillaceae</taxon>
        <taxon>Paenibacillus</taxon>
    </lineage>
</organism>
<dbReference type="SUPFAM" id="SSF48498">
    <property type="entry name" value="Tetracyclin repressor-like, C-terminal domain"/>
    <property type="match status" value="1"/>
</dbReference>
<dbReference type="Proteomes" id="UP001241848">
    <property type="component" value="Unassembled WGS sequence"/>
</dbReference>
<protein>
    <submittedName>
        <fullName evidence="6">TetR/AcrR family transcriptional regulator</fullName>
    </submittedName>
</protein>
<dbReference type="Pfam" id="PF00440">
    <property type="entry name" value="TetR_N"/>
    <property type="match status" value="1"/>
</dbReference>
<evidence type="ECO:0000256" key="1">
    <source>
        <dbReference type="ARBA" id="ARBA00023015"/>
    </source>
</evidence>
<accession>A0ABT9FLE3</accession>
<evidence type="ECO:0000259" key="5">
    <source>
        <dbReference type="PROSITE" id="PS50977"/>
    </source>
</evidence>
<name>A0ABT9FLE3_9BACL</name>
<dbReference type="SUPFAM" id="SSF46689">
    <property type="entry name" value="Homeodomain-like"/>
    <property type="match status" value="1"/>
</dbReference>
<evidence type="ECO:0000256" key="2">
    <source>
        <dbReference type="ARBA" id="ARBA00023125"/>
    </source>
</evidence>